<dbReference type="KEGG" id="ima:PO878_08280"/>
<dbReference type="CDD" id="cd02440">
    <property type="entry name" value="AdoMet_MTases"/>
    <property type="match status" value="1"/>
</dbReference>
<dbReference type="GO" id="GO:0032259">
    <property type="term" value="P:methylation"/>
    <property type="evidence" value="ECO:0007669"/>
    <property type="project" value="UniProtKB-KW"/>
</dbReference>
<dbReference type="InterPro" id="IPR029063">
    <property type="entry name" value="SAM-dependent_MTases_sf"/>
</dbReference>
<keyword evidence="2" id="KW-0808">Transferase</keyword>
<reference evidence="2" key="1">
    <citation type="submission" date="2023-01" db="EMBL/GenBank/DDBJ databases">
        <title>The diversity of Class Acidimicrobiia in South China Sea sediment environments and the proposal of Iamia marina sp. nov., a novel species of the genus Iamia.</title>
        <authorList>
            <person name="He Y."/>
            <person name="Tian X."/>
        </authorList>
    </citation>
    <scope>NUCLEOTIDE SEQUENCE</scope>
    <source>
        <strain evidence="2">DSM 19957</strain>
    </source>
</reference>
<sequence length="193" mass="20981">MNSDHLELLTGDTWRTMLREQIIPFALGAHPCADLGNDVLEVGPGPGATTDLLAAELEHLTALELDPDLAATLRHRTRASDTISIVEGDASDMPFESGRFSATVSFTMLHHVGGAEVQDQTFREICRVLRPGGLFIASDSIASEELAALHVDDTYNPVDPTSLEDRLARAGFVDVDIDSNAFGWRSHAYRPRA</sequence>
<name>A0AAF0BVB9_9ACTN</name>
<evidence type="ECO:0000313" key="3">
    <source>
        <dbReference type="Proteomes" id="UP001216390"/>
    </source>
</evidence>
<proteinExistence type="predicted"/>
<dbReference type="AlphaFoldDB" id="A0AAF0BVB9"/>
<evidence type="ECO:0000259" key="1">
    <source>
        <dbReference type="Pfam" id="PF08241"/>
    </source>
</evidence>
<evidence type="ECO:0000313" key="2">
    <source>
        <dbReference type="EMBL" id="WCO68722.1"/>
    </source>
</evidence>
<organism evidence="2 3">
    <name type="scientific">Iamia majanohamensis</name>
    <dbReference type="NCBI Taxonomy" id="467976"/>
    <lineage>
        <taxon>Bacteria</taxon>
        <taxon>Bacillati</taxon>
        <taxon>Actinomycetota</taxon>
        <taxon>Acidimicrobiia</taxon>
        <taxon>Acidimicrobiales</taxon>
        <taxon>Iamiaceae</taxon>
        <taxon>Iamia</taxon>
    </lineage>
</organism>
<dbReference type="Gene3D" id="3.40.50.150">
    <property type="entry name" value="Vaccinia Virus protein VP39"/>
    <property type="match status" value="1"/>
</dbReference>
<gene>
    <name evidence="2" type="ORF">PO878_08280</name>
</gene>
<dbReference type="InterPro" id="IPR013216">
    <property type="entry name" value="Methyltransf_11"/>
</dbReference>
<feature type="domain" description="Methyltransferase type 11" evidence="1">
    <location>
        <begin position="40"/>
        <end position="136"/>
    </location>
</feature>
<dbReference type="Pfam" id="PF08241">
    <property type="entry name" value="Methyltransf_11"/>
    <property type="match status" value="1"/>
</dbReference>
<keyword evidence="2" id="KW-0489">Methyltransferase</keyword>
<dbReference type="Proteomes" id="UP001216390">
    <property type="component" value="Chromosome"/>
</dbReference>
<dbReference type="PANTHER" id="PTHR43591">
    <property type="entry name" value="METHYLTRANSFERASE"/>
    <property type="match status" value="1"/>
</dbReference>
<dbReference type="RefSeq" id="WP_272738238.1">
    <property type="nucleotide sequence ID" value="NZ_CP116942.1"/>
</dbReference>
<protein>
    <submittedName>
        <fullName evidence="2">Class I SAM-dependent methyltransferase</fullName>
    </submittedName>
</protein>
<keyword evidence="3" id="KW-1185">Reference proteome</keyword>
<dbReference type="GO" id="GO:0008757">
    <property type="term" value="F:S-adenosylmethionine-dependent methyltransferase activity"/>
    <property type="evidence" value="ECO:0007669"/>
    <property type="project" value="InterPro"/>
</dbReference>
<accession>A0AAF0BVB9</accession>
<dbReference type="EMBL" id="CP116942">
    <property type="protein sequence ID" value="WCO68722.1"/>
    <property type="molecule type" value="Genomic_DNA"/>
</dbReference>
<dbReference type="SUPFAM" id="SSF53335">
    <property type="entry name" value="S-adenosyl-L-methionine-dependent methyltransferases"/>
    <property type="match status" value="1"/>
</dbReference>